<proteinExistence type="predicted"/>
<keyword evidence="2" id="KW-1185">Reference proteome</keyword>
<dbReference type="RefSeq" id="WP_009945593.1">
    <property type="nucleotide sequence ID" value="NZ_BAAAGS010000005.1"/>
</dbReference>
<comment type="caution">
    <text evidence="1">The sequence shown here is derived from an EMBL/GenBank/DDBJ whole genome shotgun (WGS) entry which is preliminary data.</text>
</comment>
<evidence type="ECO:0000313" key="1">
    <source>
        <dbReference type="EMBL" id="GAA0514054.1"/>
    </source>
</evidence>
<dbReference type="SUPFAM" id="SSF56214">
    <property type="entry name" value="4'-phosphopantetheinyl transferase"/>
    <property type="match status" value="1"/>
</dbReference>
<name>A0ABP3M6K7_SACER</name>
<evidence type="ECO:0000313" key="2">
    <source>
        <dbReference type="Proteomes" id="UP001500729"/>
    </source>
</evidence>
<protein>
    <submittedName>
        <fullName evidence="1">Uncharacterized protein</fullName>
    </submittedName>
</protein>
<dbReference type="InterPro" id="IPR037143">
    <property type="entry name" value="4-PPantetheinyl_Trfase_dom_sf"/>
</dbReference>
<gene>
    <name evidence="1" type="ORF">GCM10009533_11180</name>
</gene>
<dbReference type="Proteomes" id="UP001500729">
    <property type="component" value="Unassembled WGS sequence"/>
</dbReference>
<sequence>MRAPVSLNLIDLDLAPVPAGHAAAHDAGGPAPARRSLAARDALLEVLSDVLGHRPDEGAVRPGTPCDGVFFSEARRDERYLVGTSTWYPLGVECKSAVPGRPPPLVERLLPAGERREVARLPAAARPLAFALCWCRMVAAVKACGAALDDAAHCMAATSQWAAVVAPGLVAGAAVLTERGIDVRWRTTAWEKDAS</sequence>
<organism evidence="1 2">
    <name type="scientific">Saccharopolyspora erythraea</name>
    <name type="common">Streptomyces erythraeus</name>
    <dbReference type="NCBI Taxonomy" id="1836"/>
    <lineage>
        <taxon>Bacteria</taxon>
        <taxon>Bacillati</taxon>
        <taxon>Actinomycetota</taxon>
        <taxon>Actinomycetes</taxon>
        <taxon>Pseudonocardiales</taxon>
        <taxon>Pseudonocardiaceae</taxon>
        <taxon>Saccharopolyspora</taxon>
    </lineage>
</organism>
<accession>A0ABP3M6K7</accession>
<dbReference type="EMBL" id="BAAAGS010000005">
    <property type="protein sequence ID" value="GAA0514054.1"/>
    <property type="molecule type" value="Genomic_DNA"/>
</dbReference>
<reference evidence="2" key="1">
    <citation type="journal article" date="2019" name="Int. J. Syst. Evol. Microbiol.">
        <title>The Global Catalogue of Microorganisms (GCM) 10K type strain sequencing project: providing services to taxonomists for standard genome sequencing and annotation.</title>
        <authorList>
            <consortium name="The Broad Institute Genomics Platform"/>
            <consortium name="The Broad Institute Genome Sequencing Center for Infectious Disease"/>
            <person name="Wu L."/>
            <person name="Ma J."/>
        </authorList>
    </citation>
    <scope>NUCLEOTIDE SEQUENCE [LARGE SCALE GENOMIC DNA]</scope>
    <source>
        <strain evidence="2">JCM 10303</strain>
    </source>
</reference>